<evidence type="ECO:0000256" key="8">
    <source>
        <dbReference type="ARBA" id="ARBA00022614"/>
    </source>
</evidence>
<sequence>GLLSKMSRRVSCTSCNHAILIFCMIISLLHLLFLSITSITAATLGRNETERLALLAFKARITHDPLGVLSSWNDSLHFCGWQGVRCSGRRHPGRVRFLDLSSLGLEGSLAPDIGNLSFIKEIWLQNNSFYGKIPQEVGRLFKLQVLQLDNNSLEGNIPANISHCSKLTVLRLGYNNLAGRIPMELGALSKLQRLSIHINNLTGGIPPSFGNLSSLQRLSAASNSLEGSIPDALGQLTSLTFIGLSGNKLSGMVPPSMYNLSSIENFEVGQNQLHGSLPLDLGLTLPNLQKFSVYQNQFSGPIPVSLSNSSSIELLQLNINYFIGKVSIQFGGLQGLSDLLIDNNHLGGGEADDLNFITSLTNCSNLKALTLETNNFGGMLPNSIANLSVQIEFLALGDNQIYGSIPMGIENLVSLTSLGMEINLLTGSIPTSIGRLQNLQILALGGNKLFGKIPSSLGNLTLLNLLGLEENHLNGSIPLSLGNCRNLLQLELFGNSLTGTIPKQVIGLPSLSISLGLARNHLVGSVPLEVGNLKNLRELDVSDNRLSGEIPSTLGSCTSLEILHMKGNFFQGSIPTFFSTMRGIQDLDLSQNNFSGQIPKFLETFTTLENLNLSFNHLVGVVPTRGVFQNASAVSISGNSKLCGGIPELHLPTCPIQTSKKHGISRVMKFIIVISSSGFLLSLILTMSYLILYRRKKQNKDPSTTFSIGDYHLKVSYEQLLKATGGFSSTNLIGAGSFGSVYKGLLNLGESIVAVKVLNLQKCGASKSFIAECESLRNIRHRNLVKVITSCSSIDFEGNDFKALVYEFMSNGSLERWLHPNAEDAQIERRNLNLLQRLNIAIDVSAALDYLHHNSNTPIVHCDLKPSNVLLDDDMVAHVGDFGLSRFLPMTINNFSQSQTSSIGIKGSIGYAAPEYGVGAKVSTHGDVYSYGILLLEMFVGKRPTNEIFKDGLNLHYLAKMALPGEVMEIVDPVLLFEEEEEVVFVNNIKNRRYMKNKIRDCLVSVIRIGVTCSAESPRERMDMKDVAKELHLIKEVFLGVGIHGQRQMMERDIE</sequence>
<evidence type="ECO:0000256" key="17">
    <source>
        <dbReference type="ARBA" id="ARBA00023136"/>
    </source>
</evidence>
<evidence type="ECO:0000256" key="22">
    <source>
        <dbReference type="PROSITE-ProRule" id="PRU10141"/>
    </source>
</evidence>
<feature type="binding site" evidence="22">
    <location>
        <position position="756"/>
    </location>
    <ligand>
        <name>ATP</name>
        <dbReference type="ChEBI" id="CHEBI:30616"/>
    </ligand>
</feature>
<dbReference type="GO" id="GO:0005886">
    <property type="term" value="C:plasma membrane"/>
    <property type="evidence" value="ECO:0007669"/>
    <property type="project" value="UniProtKB-SubCell"/>
</dbReference>
<proteinExistence type="evidence at transcript level"/>
<keyword evidence="13 22" id="KW-0547">Nucleotide-binding</keyword>
<keyword evidence="14" id="KW-0418">Kinase</keyword>
<dbReference type="Pfam" id="PF07714">
    <property type="entry name" value="PK_Tyr_Ser-Thr"/>
    <property type="match status" value="1"/>
</dbReference>
<keyword evidence="15 22" id="KW-0067">ATP-binding</keyword>
<dbReference type="InterPro" id="IPR055414">
    <property type="entry name" value="LRR_R13L4/SHOC2-like"/>
</dbReference>
<comment type="subcellular location">
    <subcellularLocation>
        <location evidence="1">Cell membrane</location>
        <topology evidence="1">Single-pass membrane protein</topology>
    </subcellularLocation>
    <subcellularLocation>
        <location evidence="2">Membrane</location>
        <topology evidence="2">Single-pass type I membrane protein</topology>
    </subcellularLocation>
</comment>
<evidence type="ECO:0000256" key="7">
    <source>
        <dbReference type="ARBA" id="ARBA00022553"/>
    </source>
</evidence>
<dbReference type="Pfam" id="PF08263">
    <property type="entry name" value="LRRNT_2"/>
    <property type="match status" value="1"/>
</dbReference>
<protein>
    <recommendedName>
        <fullName evidence="4">non-specific serine/threonine protein kinase</fullName>
        <ecNumber evidence="4">2.7.11.1</ecNumber>
    </recommendedName>
</protein>
<dbReference type="InterPro" id="IPR000719">
    <property type="entry name" value="Prot_kinase_dom"/>
</dbReference>
<keyword evidence="9" id="KW-0808">Transferase</keyword>
<dbReference type="Gene3D" id="1.10.510.10">
    <property type="entry name" value="Transferase(Phosphotransferase) domain 1"/>
    <property type="match status" value="1"/>
</dbReference>
<dbReference type="SUPFAM" id="SSF56112">
    <property type="entry name" value="Protein kinase-like (PK-like)"/>
    <property type="match status" value="1"/>
</dbReference>
<evidence type="ECO:0000256" key="2">
    <source>
        <dbReference type="ARBA" id="ARBA00004479"/>
    </source>
</evidence>
<dbReference type="GO" id="GO:0005524">
    <property type="term" value="F:ATP binding"/>
    <property type="evidence" value="ECO:0007669"/>
    <property type="project" value="UniProtKB-UniRule"/>
</dbReference>
<feature type="non-terminal residue" evidence="25">
    <location>
        <position position="1"/>
    </location>
</feature>
<dbReference type="SMART" id="SM00369">
    <property type="entry name" value="LRR_TYP"/>
    <property type="match status" value="7"/>
</dbReference>
<dbReference type="FunFam" id="3.80.10.10:FF:000288">
    <property type="entry name" value="LRR receptor-like serine/threonine-protein kinase EFR"/>
    <property type="match status" value="1"/>
</dbReference>
<evidence type="ECO:0000259" key="24">
    <source>
        <dbReference type="PROSITE" id="PS50011"/>
    </source>
</evidence>
<keyword evidence="16 23" id="KW-1133">Transmembrane helix</keyword>
<keyword evidence="11" id="KW-0732">Signal</keyword>
<dbReference type="InterPro" id="IPR008271">
    <property type="entry name" value="Ser/Thr_kinase_AS"/>
</dbReference>
<reference evidence="25" key="1">
    <citation type="submission" date="2013-06" db="EMBL/GenBank/DDBJ databases">
        <title>RLK/Pelle of Platanus acerifolia.</title>
        <authorList>
            <person name="Pilotti M."/>
            <person name="Pindo M."/>
            <person name="Brunetti A."/>
            <person name="Iacono M."/>
        </authorList>
    </citation>
    <scope>NUCLEOTIDE SEQUENCE</scope>
</reference>
<evidence type="ECO:0000256" key="23">
    <source>
        <dbReference type="SAM" id="Phobius"/>
    </source>
</evidence>
<dbReference type="GO" id="GO:0004674">
    <property type="term" value="F:protein serine/threonine kinase activity"/>
    <property type="evidence" value="ECO:0007669"/>
    <property type="project" value="UniProtKB-KW"/>
</dbReference>
<evidence type="ECO:0000256" key="10">
    <source>
        <dbReference type="ARBA" id="ARBA00022692"/>
    </source>
</evidence>
<evidence type="ECO:0000256" key="15">
    <source>
        <dbReference type="ARBA" id="ARBA00022840"/>
    </source>
</evidence>
<feature type="transmembrane region" description="Helical" evidence="23">
    <location>
        <begin position="670"/>
        <end position="692"/>
    </location>
</feature>
<dbReference type="InterPro" id="IPR051809">
    <property type="entry name" value="Plant_receptor-like_S/T_kinase"/>
</dbReference>
<comment type="catalytic activity">
    <reaction evidence="20">
        <text>L-threonyl-[protein] + ATP = O-phospho-L-threonyl-[protein] + ADP + H(+)</text>
        <dbReference type="Rhea" id="RHEA:46608"/>
        <dbReference type="Rhea" id="RHEA-COMP:11060"/>
        <dbReference type="Rhea" id="RHEA-COMP:11605"/>
        <dbReference type="ChEBI" id="CHEBI:15378"/>
        <dbReference type="ChEBI" id="CHEBI:30013"/>
        <dbReference type="ChEBI" id="CHEBI:30616"/>
        <dbReference type="ChEBI" id="CHEBI:61977"/>
        <dbReference type="ChEBI" id="CHEBI:456216"/>
        <dbReference type="EC" id="2.7.11.1"/>
    </reaction>
</comment>
<keyword evidence="7" id="KW-0597">Phosphoprotein</keyword>
<evidence type="ECO:0000256" key="21">
    <source>
        <dbReference type="ARBA" id="ARBA00048679"/>
    </source>
</evidence>
<keyword evidence="19" id="KW-0325">Glycoprotein</keyword>
<dbReference type="InterPro" id="IPR011009">
    <property type="entry name" value="Kinase-like_dom_sf"/>
</dbReference>
<dbReference type="PANTHER" id="PTHR27008">
    <property type="entry name" value="OS04G0122200 PROTEIN"/>
    <property type="match status" value="1"/>
</dbReference>
<dbReference type="Pfam" id="PF23598">
    <property type="entry name" value="LRR_14"/>
    <property type="match status" value="1"/>
</dbReference>
<evidence type="ECO:0000256" key="11">
    <source>
        <dbReference type="ARBA" id="ARBA00022729"/>
    </source>
</evidence>
<keyword evidence="12" id="KW-0677">Repeat</keyword>
<dbReference type="SMART" id="SM00220">
    <property type="entry name" value="S_TKc"/>
    <property type="match status" value="1"/>
</dbReference>
<dbReference type="EMBL" id="KF208649">
    <property type="protein sequence ID" value="AHZ44757.1"/>
    <property type="molecule type" value="mRNA"/>
</dbReference>
<evidence type="ECO:0000256" key="1">
    <source>
        <dbReference type="ARBA" id="ARBA00004162"/>
    </source>
</evidence>
<dbReference type="FunFam" id="3.30.200.20:FF:000432">
    <property type="entry name" value="LRR receptor-like serine/threonine-protein kinase EFR"/>
    <property type="match status" value="1"/>
</dbReference>
<dbReference type="AlphaFoldDB" id="A0A067ZYP8"/>
<evidence type="ECO:0000256" key="13">
    <source>
        <dbReference type="ARBA" id="ARBA00022741"/>
    </source>
</evidence>
<comment type="catalytic activity">
    <reaction evidence="21">
        <text>L-seryl-[protein] + ATP = O-phospho-L-seryl-[protein] + ADP + H(+)</text>
        <dbReference type="Rhea" id="RHEA:17989"/>
        <dbReference type="Rhea" id="RHEA-COMP:9863"/>
        <dbReference type="Rhea" id="RHEA-COMP:11604"/>
        <dbReference type="ChEBI" id="CHEBI:15378"/>
        <dbReference type="ChEBI" id="CHEBI:29999"/>
        <dbReference type="ChEBI" id="CHEBI:30616"/>
        <dbReference type="ChEBI" id="CHEBI:83421"/>
        <dbReference type="ChEBI" id="CHEBI:456216"/>
        <dbReference type="EC" id="2.7.11.1"/>
    </reaction>
</comment>
<keyword evidence="18" id="KW-0675">Receptor</keyword>
<keyword evidence="17 23" id="KW-0472">Membrane</keyword>
<dbReference type="EC" id="2.7.11.1" evidence="4"/>
<dbReference type="InterPro" id="IPR013210">
    <property type="entry name" value="LRR_N_plant-typ"/>
</dbReference>
<evidence type="ECO:0000256" key="9">
    <source>
        <dbReference type="ARBA" id="ARBA00022679"/>
    </source>
</evidence>
<dbReference type="Gene3D" id="3.30.200.20">
    <property type="entry name" value="Phosphorylase Kinase, domain 1"/>
    <property type="match status" value="1"/>
</dbReference>
<evidence type="ECO:0000256" key="14">
    <source>
        <dbReference type="ARBA" id="ARBA00022777"/>
    </source>
</evidence>
<keyword evidence="5" id="KW-1003">Cell membrane</keyword>
<evidence type="ECO:0000313" key="25">
    <source>
        <dbReference type="EMBL" id="AHZ44757.1"/>
    </source>
</evidence>
<evidence type="ECO:0000256" key="20">
    <source>
        <dbReference type="ARBA" id="ARBA00047899"/>
    </source>
</evidence>
<dbReference type="Pfam" id="PF00560">
    <property type="entry name" value="LRR_1"/>
    <property type="match status" value="3"/>
</dbReference>
<organism evidence="25">
    <name type="scientific">Platanus acerifolia</name>
    <name type="common">London plane tree</name>
    <dbReference type="NCBI Taxonomy" id="140101"/>
    <lineage>
        <taxon>Eukaryota</taxon>
        <taxon>Viridiplantae</taxon>
        <taxon>Streptophyta</taxon>
        <taxon>Embryophyta</taxon>
        <taxon>Tracheophyta</taxon>
        <taxon>Spermatophyta</taxon>
        <taxon>Magnoliopsida</taxon>
        <taxon>Proteales</taxon>
        <taxon>Platanaceae</taxon>
        <taxon>Platanus</taxon>
    </lineage>
</organism>
<dbReference type="PROSITE" id="PS00107">
    <property type="entry name" value="PROTEIN_KINASE_ATP"/>
    <property type="match status" value="1"/>
</dbReference>
<dbReference type="Gene3D" id="3.80.10.10">
    <property type="entry name" value="Ribonuclease Inhibitor"/>
    <property type="match status" value="3"/>
</dbReference>
<dbReference type="FunFam" id="1.10.510.10:FF:000358">
    <property type="entry name" value="Putative leucine-rich repeat receptor-like serine/threonine-protein kinase"/>
    <property type="match status" value="1"/>
</dbReference>
<name>A0A067ZYP8_PLAAC</name>
<evidence type="ECO:0000256" key="3">
    <source>
        <dbReference type="ARBA" id="ARBA00008684"/>
    </source>
</evidence>
<keyword evidence="10 23" id="KW-0812">Transmembrane</keyword>
<evidence type="ECO:0000256" key="6">
    <source>
        <dbReference type="ARBA" id="ARBA00022527"/>
    </source>
</evidence>
<dbReference type="FunFam" id="3.80.10.10:FF:000095">
    <property type="entry name" value="LRR receptor-like serine/threonine-protein kinase GSO1"/>
    <property type="match status" value="1"/>
</dbReference>
<comment type="similarity">
    <text evidence="3">Belongs to the protein kinase superfamily. Ser/Thr protein kinase family.</text>
</comment>
<dbReference type="PROSITE" id="PS00108">
    <property type="entry name" value="PROTEIN_KINASE_ST"/>
    <property type="match status" value="1"/>
</dbReference>
<evidence type="ECO:0000256" key="4">
    <source>
        <dbReference type="ARBA" id="ARBA00012513"/>
    </source>
</evidence>
<dbReference type="InterPro" id="IPR032675">
    <property type="entry name" value="LRR_dom_sf"/>
</dbReference>
<evidence type="ECO:0000256" key="18">
    <source>
        <dbReference type="ARBA" id="ARBA00023170"/>
    </source>
</evidence>
<evidence type="ECO:0000256" key="19">
    <source>
        <dbReference type="ARBA" id="ARBA00023180"/>
    </source>
</evidence>
<dbReference type="InterPro" id="IPR017441">
    <property type="entry name" value="Protein_kinase_ATP_BS"/>
</dbReference>
<dbReference type="SUPFAM" id="SSF52058">
    <property type="entry name" value="L domain-like"/>
    <property type="match status" value="2"/>
</dbReference>
<evidence type="ECO:0000256" key="5">
    <source>
        <dbReference type="ARBA" id="ARBA00022475"/>
    </source>
</evidence>
<accession>A0A067ZYP8</accession>
<dbReference type="InterPro" id="IPR001611">
    <property type="entry name" value="Leu-rich_rpt"/>
</dbReference>
<dbReference type="PROSITE" id="PS50011">
    <property type="entry name" value="PROTEIN_KINASE_DOM"/>
    <property type="match status" value="1"/>
</dbReference>
<dbReference type="InterPro" id="IPR003591">
    <property type="entry name" value="Leu-rich_rpt_typical-subtyp"/>
</dbReference>
<feature type="domain" description="Protein kinase" evidence="24">
    <location>
        <begin position="727"/>
        <end position="1039"/>
    </location>
</feature>
<feature type="non-terminal residue" evidence="25">
    <location>
        <position position="1055"/>
    </location>
</feature>
<dbReference type="InterPro" id="IPR001245">
    <property type="entry name" value="Ser-Thr/Tyr_kinase_cat_dom"/>
</dbReference>
<dbReference type="PANTHER" id="PTHR27008:SF596">
    <property type="entry name" value="OS02G0215500 PROTEIN"/>
    <property type="match status" value="1"/>
</dbReference>
<keyword evidence="8" id="KW-0433">Leucine-rich repeat</keyword>
<evidence type="ECO:0000256" key="16">
    <source>
        <dbReference type="ARBA" id="ARBA00022989"/>
    </source>
</evidence>
<keyword evidence="6" id="KW-0723">Serine/threonine-protein kinase</keyword>
<evidence type="ECO:0000256" key="12">
    <source>
        <dbReference type="ARBA" id="ARBA00022737"/>
    </source>
</evidence>